<dbReference type="Gramene" id="C.cajan_12376.t">
    <property type="protein sequence ID" value="C.cajan_12376.t"/>
    <property type="gene ID" value="C.cajan_12376"/>
</dbReference>
<dbReference type="Gene3D" id="3.40.50.1820">
    <property type="entry name" value="alpha/beta hydrolase"/>
    <property type="match status" value="1"/>
</dbReference>
<sequence>MLASKVLRGAARKLERRPAEAPKSLSDIVLTLAEAMRFGYAETLGKWHLLDLPRAILYSITDRVLTFPFNDVAVSDCIQLKDPEMLKDLYELKKCLTRTMLFSKKRFRAFLSVAGFTMEDVLKRKRRARILKPAFTVIRDRESKCLLVFIRGTRSLKDTLTDAIGAPVSFKHFICSDGVLKRSNMVSGHGHRGMVAAARWIKERCTHKLLDALRENPGFQIKVVGHSLGGGTAALLTFMLREIKQFSSCTCVTFGPGIFCLTIVIFAAACMSFELAEFGKPFITSIINGYDMVPTLSASSVHDFIVEVLKLVTKIALTNGRIKRKKFITAIGSHIPFASSAKAIADRTISRGTQVLMKHKQRTRSLLSWSRHENNVLSSSKSDNLAEASRPTNTNYEVVEEIIISEHTSDEDGSKSSSDGSDLDDEEEQIISAAQKITTPTISDDELLNQFKDLELETQDDIPSVHAKEKEEAMTKDNDQFVHIEESVGVVPTSSDNSGTHPLYPPGRIMHIIPASSLANSNSNHHDLEKHVYLYETSRQLYGKLRLSRGMILDHMTSKYLKVLQQLINQLEKEKLQYDG</sequence>
<feature type="domain" description="Fungal lipase-type" evidence="4">
    <location>
        <begin position="148"/>
        <end position="298"/>
    </location>
</feature>
<proteinExistence type="predicted"/>
<evidence type="ECO:0000256" key="1">
    <source>
        <dbReference type="ARBA" id="ARBA00022801"/>
    </source>
</evidence>
<feature type="transmembrane region" description="Helical" evidence="3">
    <location>
        <begin position="254"/>
        <end position="276"/>
    </location>
</feature>
<accession>A0A151THE2</accession>
<dbReference type="EMBL" id="CM003608">
    <property type="protein sequence ID" value="KYP66459.1"/>
    <property type="molecule type" value="Genomic_DNA"/>
</dbReference>
<feature type="region of interest" description="Disordered" evidence="2">
    <location>
        <begin position="405"/>
        <end position="426"/>
    </location>
</feature>
<name>A0A151THE2_CAJCA</name>
<dbReference type="GO" id="GO:0016787">
    <property type="term" value="F:hydrolase activity"/>
    <property type="evidence" value="ECO:0007669"/>
    <property type="project" value="UniProtKB-KW"/>
</dbReference>
<keyword evidence="1" id="KW-0378">Hydrolase</keyword>
<evidence type="ECO:0000259" key="4">
    <source>
        <dbReference type="Pfam" id="PF01764"/>
    </source>
</evidence>
<evidence type="ECO:0000256" key="2">
    <source>
        <dbReference type="SAM" id="MobiDB-lite"/>
    </source>
</evidence>
<evidence type="ECO:0000313" key="5">
    <source>
        <dbReference type="EMBL" id="KYP66459.1"/>
    </source>
</evidence>
<dbReference type="OMA" id="WPRRENT"/>
<dbReference type="InterPro" id="IPR002921">
    <property type="entry name" value="Fungal_lipase-type"/>
</dbReference>
<keyword evidence="3" id="KW-0812">Transmembrane</keyword>
<organism evidence="5 6">
    <name type="scientific">Cajanus cajan</name>
    <name type="common">Pigeon pea</name>
    <name type="synonym">Cajanus indicus</name>
    <dbReference type="NCBI Taxonomy" id="3821"/>
    <lineage>
        <taxon>Eukaryota</taxon>
        <taxon>Viridiplantae</taxon>
        <taxon>Streptophyta</taxon>
        <taxon>Embryophyta</taxon>
        <taxon>Tracheophyta</taxon>
        <taxon>Spermatophyta</taxon>
        <taxon>Magnoliopsida</taxon>
        <taxon>eudicotyledons</taxon>
        <taxon>Gunneridae</taxon>
        <taxon>Pentapetalae</taxon>
        <taxon>rosids</taxon>
        <taxon>fabids</taxon>
        <taxon>Fabales</taxon>
        <taxon>Fabaceae</taxon>
        <taxon>Papilionoideae</taxon>
        <taxon>50 kb inversion clade</taxon>
        <taxon>NPAAA clade</taxon>
        <taxon>indigoferoid/millettioid clade</taxon>
        <taxon>Phaseoleae</taxon>
        <taxon>Cajanus</taxon>
    </lineage>
</organism>
<dbReference type="PANTHER" id="PTHR46023:SF6">
    <property type="entry name" value="LIPASE CLASS 3 FAMILY PROTEIN"/>
    <property type="match status" value="1"/>
</dbReference>
<evidence type="ECO:0000313" key="6">
    <source>
        <dbReference type="Proteomes" id="UP000075243"/>
    </source>
</evidence>
<keyword evidence="6" id="KW-1185">Reference proteome</keyword>
<dbReference type="Proteomes" id="UP000075243">
    <property type="component" value="Chromosome 6"/>
</dbReference>
<dbReference type="InterPro" id="IPR029058">
    <property type="entry name" value="AB_hydrolase_fold"/>
</dbReference>
<keyword evidence="3" id="KW-0472">Membrane</keyword>
<dbReference type="PANTHER" id="PTHR46023">
    <property type="entry name" value="LIPASE CLASS 3 PROTEIN-LIKE"/>
    <property type="match status" value="1"/>
</dbReference>
<dbReference type="GO" id="GO:0006629">
    <property type="term" value="P:lipid metabolic process"/>
    <property type="evidence" value="ECO:0007669"/>
    <property type="project" value="InterPro"/>
</dbReference>
<keyword evidence="3" id="KW-1133">Transmembrane helix</keyword>
<evidence type="ECO:0000256" key="3">
    <source>
        <dbReference type="SAM" id="Phobius"/>
    </source>
</evidence>
<dbReference type="Pfam" id="PF01764">
    <property type="entry name" value="Lipase_3"/>
    <property type="match status" value="1"/>
</dbReference>
<dbReference type="SUPFAM" id="SSF53474">
    <property type="entry name" value="alpha/beta-Hydrolases"/>
    <property type="match status" value="1"/>
</dbReference>
<reference evidence="5 6" key="1">
    <citation type="journal article" date="2012" name="Nat. Biotechnol.">
        <title>Draft genome sequence of pigeonpea (Cajanus cajan), an orphan legume crop of resource-poor farmers.</title>
        <authorList>
            <person name="Varshney R.K."/>
            <person name="Chen W."/>
            <person name="Li Y."/>
            <person name="Bharti A.K."/>
            <person name="Saxena R.K."/>
            <person name="Schlueter J.A."/>
            <person name="Donoghue M.T."/>
            <person name="Azam S."/>
            <person name="Fan G."/>
            <person name="Whaley A.M."/>
            <person name="Farmer A.D."/>
            <person name="Sheridan J."/>
            <person name="Iwata A."/>
            <person name="Tuteja R."/>
            <person name="Penmetsa R.V."/>
            <person name="Wu W."/>
            <person name="Upadhyaya H.D."/>
            <person name="Yang S.P."/>
            <person name="Shah T."/>
            <person name="Saxena K.B."/>
            <person name="Michael T."/>
            <person name="McCombie W.R."/>
            <person name="Yang B."/>
            <person name="Zhang G."/>
            <person name="Yang H."/>
            <person name="Wang J."/>
            <person name="Spillane C."/>
            <person name="Cook D.R."/>
            <person name="May G.D."/>
            <person name="Xu X."/>
            <person name="Jackson S.A."/>
        </authorList>
    </citation>
    <scope>NUCLEOTIDE SEQUENCE [LARGE SCALE GENOMIC DNA]</scope>
    <source>
        <strain evidence="6">cv. Asha</strain>
    </source>
</reference>
<protein>
    <submittedName>
        <fullName evidence="5">Sn1-specific diacylglycerol lipase alpha</fullName>
    </submittedName>
</protein>
<dbReference type="CDD" id="cd00519">
    <property type="entry name" value="Lipase_3"/>
    <property type="match status" value="1"/>
</dbReference>
<dbReference type="AlphaFoldDB" id="A0A151THE2"/>
<gene>
    <name evidence="5" type="ORF">KK1_012753</name>
</gene>